<dbReference type="InterPro" id="IPR029016">
    <property type="entry name" value="GAF-like_dom_sf"/>
</dbReference>
<dbReference type="PANTHER" id="PTHR32071:SF57">
    <property type="entry name" value="C4-DICARBOXYLATE TRANSPORT TRANSCRIPTIONAL REGULATORY PROTEIN DCTD"/>
    <property type="match status" value="1"/>
</dbReference>
<accession>A0A1I3VSA2</accession>
<keyword evidence="8" id="KW-1185">Reference proteome</keyword>
<dbReference type="InterPro" id="IPR025944">
    <property type="entry name" value="Sigma_54_int_dom_CS"/>
</dbReference>
<reference evidence="8" key="1">
    <citation type="submission" date="2016-10" db="EMBL/GenBank/DDBJ databases">
        <authorList>
            <person name="Varghese N."/>
            <person name="Submissions S."/>
        </authorList>
    </citation>
    <scope>NUCLEOTIDE SEQUENCE [LARGE SCALE GENOMIC DNA]</scope>
    <source>
        <strain evidence="8">OK042</strain>
    </source>
</reference>
<dbReference type="Gene3D" id="3.30.450.20">
    <property type="entry name" value="PAS domain"/>
    <property type="match status" value="1"/>
</dbReference>
<dbReference type="CDD" id="cd00009">
    <property type="entry name" value="AAA"/>
    <property type="match status" value="1"/>
</dbReference>
<keyword evidence="5" id="KW-0804">Transcription</keyword>
<dbReference type="InterPro" id="IPR027417">
    <property type="entry name" value="P-loop_NTPase"/>
</dbReference>
<dbReference type="InterPro" id="IPR003593">
    <property type="entry name" value="AAA+_ATPase"/>
</dbReference>
<dbReference type="PROSITE" id="PS00675">
    <property type="entry name" value="SIGMA54_INTERACT_1"/>
    <property type="match status" value="1"/>
</dbReference>
<dbReference type="InterPro" id="IPR025662">
    <property type="entry name" value="Sigma_54_int_dom_ATP-bd_1"/>
</dbReference>
<dbReference type="PROSITE" id="PS00676">
    <property type="entry name" value="SIGMA54_INTERACT_2"/>
    <property type="match status" value="1"/>
</dbReference>
<dbReference type="AlphaFoldDB" id="A0A1I3VSA2"/>
<name>A0A1I3VSA2_9BACL</name>
<dbReference type="Pfam" id="PF02954">
    <property type="entry name" value="HTH_8"/>
    <property type="match status" value="1"/>
</dbReference>
<dbReference type="InterPro" id="IPR058031">
    <property type="entry name" value="AAA_lid_NorR"/>
</dbReference>
<dbReference type="Gene3D" id="1.10.10.60">
    <property type="entry name" value="Homeodomain-like"/>
    <property type="match status" value="1"/>
</dbReference>
<dbReference type="SMART" id="SM00382">
    <property type="entry name" value="AAA"/>
    <property type="match status" value="1"/>
</dbReference>
<dbReference type="Pfam" id="PF25601">
    <property type="entry name" value="AAA_lid_14"/>
    <property type="match status" value="1"/>
</dbReference>
<dbReference type="Gene3D" id="1.10.8.60">
    <property type="match status" value="1"/>
</dbReference>
<sequence>MRERGIRMPLHEIQESVQQIALAVASVLRVEVEIADHRLLRIAGTGRTEAGILHTMAGEDHVYRSSLFDGQPVIIMNPGADEKCRPCAHYGNCVETGEICCPITLEGKHVGVIGLLAFDEDQRARLFADVDSILRFLQKMAELIATKLKEHLMYVEQQLMLEKLRVVMDDLDKAMLTVDQANRIVEMNQRARQFLEMPDPALPPAMRNLEQEERWIAAIREASESGKTPQKVVLQVGGADKAFLFSIKPIQLAGTTREWVIILDDVEEVVAIARQIEGLSQEKAFRGIVGTSPLMTQAKEVAMRVATGDSTVLLQGESGTGKELFAKAIHQAGKRSTRPFVSINCAAIPEQLLESELFGYEDGAFTGARKGGKRGLFEIADKGTLFLDEIGDMPVYLQVKLLRVLQEKQIVRVGGTGQPIDVDVRIIAATHHDLEQMVATGDFRTDLYYRLRVIPIHLPSLRERREDILTLANGFLRTYGERLGKELFGFSQEAQALLFHHDWPGNVRELANVVEYAVNMETGTWIQPERILLPAKRESEWREKVEEEAPLDSLHLKKREKIAISQALQAASKANQGKDAAAQLLGISRATLFRKIKEHHLSGK</sequence>
<evidence type="ECO:0000313" key="7">
    <source>
        <dbReference type="EMBL" id="SFJ98050.1"/>
    </source>
</evidence>
<protein>
    <submittedName>
        <fullName evidence="7">Transcriptional regulator containing PAS, AAA-type ATPase, and DNA-binding Fis domains</fullName>
    </submittedName>
</protein>
<evidence type="ECO:0000313" key="8">
    <source>
        <dbReference type="Proteomes" id="UP000198915"/>
    </source>
</evidence>
<keyword evidence="2" id="KW-0067">ATP-binding</keyword>
<evidence type="ECO:0000256" key="4">
    <source>
        <dbReference type="ARBA" id="ARBA00023125"/>
    </source>
</evidence>
<evidence type="ECO:0000256" key="3">
    <source>
        <dbReference type="ARBA" id="ARBA00023015"/>
    </source>
</evidence>
<dbReference type="GO" id="GO:0043565">
    <property type="term" value="F:sequence-specific DNA binding"/>
    <property type="evidence" value="ECO:0007669"/>
    <property type="project" value="InterPro"/>
</dbReference>
<dbReference type="EMBL" id="FORT01000007">
    <property type="protein sequence ID" value="SFJ98050.1"/>
    <property type="molecule type" value="Genomic_DNA"/>
</dbReference>
<evidence type="ECO:0000259" key="6">
    <source>
        <dbReference type="PROSITE" id="PS50045"/>
    </source>
</evidence>
<dbReference type="InterPro" id="IPR002197">
    <property type="entry name" value="HTH_Fis"/>
</dbReference>
<dbReference type="GO" id="GO:0005524">
    <property type="term" value="F:ATP binding"/>
    <property type="evidence" value="ECO:0007669"/>
    <property type="project" value="UniProtKB-KW"/>
</dbReference>
<dbReference type="PROSITE" id="PS00688">
    <property type="entry name" value="SIGMA54_INTERACT_3"/>
    <property type="match status" value="1"/>
</dbReference>
<dbReference type="STRING" id="1884381.SAMN05518846_107157"/>
<dbReference type="SUPFAM" id="SSF52540">
    <property type="entry name" value="P-loop containing nucleoside triphosphate hydrolases"/>
    <property type="match status" value="1"/>
</dbReference>
<organism evidence="7 8">
    <name type="scientific">Brevibacillus centrosporus</name>
    <dbReference type="NCBI Taxonomy" id="54910"/>
    <lineage>
        <taxon>Bacteria</taxon>
        <taxon>Bacillati</taxon>
        <taxon>Bacillota</taxon>
        <taxon>Bacilli</taxon>
        <taxon>Bacillales</taxon>
        <taxon>Paenibacillaceae</taxon>
        <taxon>Brevibacillus</taxon>
    </lineage>
</organism>
<gene>
    <name evidence="7" type="ORF">SAMN05518846_107157</name>
</gene>
<keyword evidence="1" id="KW-0547">Nucleotide-binding</keyword>
<dbReference type="PROSITE" id="PS50045">
    <property type="entry name" value="SIGMA54_INTERACT_4"/>
    <property type="match status" value="1"/>
</dbReference>
<evidence type="ECO:0000256" key="5">
    <source>
        <dbReference type="ARBA" id="ARBA00023163"/>
    </source>
</evidence>
<dbReference type="Proteomes" id="UP000198915">
    <property type="component" value="Unassembled WGS sequence"/>
</dbReference>
<dbReference type="Gene3D" id="3.30.450.40">
    <property type="match status" value="1"/>
</dbReference>
<keyword evidence="4 7" id="KW-0238">DNA-binding</keyword>
<proteinExistence type="predicted"/>
<dbReference type="FunFam" id="3.40.50.300:FF:000006">
    <property type="entry name" value="DNA-binding transcriptional regulator NtrC"/>
    <property type="match status" value="1"/>
</dbReference>
<dbReference type="Gene3D" id="3.40.50.300">
    <property type="entry name" value="P-loop containing nucleotide triphosphate hydrolases"/>
    <property type="match status" value="1"/>
</dbReference>
<evidence type="ECO:0000256" key="1">
    <source>
        <dbReference type="ARBA" id="ARBA00022741"/>
    </source>
</evidence>
<evidence type="ECO:0000256" key="2">
    <source>
        <dbReference type="ARBA" id="ARBA00022840"/>
    </source>
</evidence>
<keyword evidence="3" id="KW-0805">Transcription regulation</keyword>
<dbReference type="SUPFAM" id="SSF46689">
    <property type="entry name" value="Homeodomain-like"/>
    <property type="match status" value="1"/>
</dbReference>
<dbReference type="RefSeq" id="WP_258957705.1">
    <property type="nucleotide sequence ID" value="NZ_FORT01000007.1"/>
</dbReference>
<dbReference type="GO" id="GO:0006355">
    <property type="term" value="P:regulation of DNA-templated transcription"/>
    <property type="evidence" value="ECO:0007669"/>
    <property type="project" value="InterPro"/>
</dbReference>
<dbReference type="InterPro" id="IPR002078">
    <property type="entry name" value="Sigma_54_int"/>
</dbReference>
<dbReference type="PANTHER" id="PTHR32071">
    <property type="entry name" value="TRANSCRIPTIONAL REGULATORY PROTEIN"/>
    <property type="match status" value="1"/>
</dbReference>
<dbReference type="Pfam" id="PF00158">
    <property type="entry name" value="Sigma54_activat"/>
    <property type="match status" value="1"/>
</dbReference>
<dbReference type="InterPro" id="IPR009057">
    <property type="entry name" value="Homeodomain-like_sf"/>
</dbReference>
<dbReference type="InterPro" id="IPR025943">
    <property type="entry name" value="Sigma_54_int_dom_ATP-bd_2"/>
</dbReference>
<feature type="domain" description="Sigma-54 factor interaction" evidence="6">
    <location>
        <begin position="288"/>
        <end position="519"/>
    </location>
</feature>